<dbReference type="GO" id="GO:0030151">
    <property type="term" value="F:molybdenum ion binding"/>
    <property type="evidence" value="ECO:0007669"/>
    <property type="project" value="InterPro"/>
</dbReference>
<name>A0A370FCR5_9BURK</name>
<organism evidence="1 2">
    <name type="scientific">Pseudacidovorax intermedius</name>
    <dbReference type="NCBI Taxonomy" id="433924"/>
    <lineage>
        <taxon>Bacteria</taxon>
        <taxon>Pseudomonadati</taxon>
        <taxon>Pseudomonadota</taxon>
        <taxon>Betaproteobacteria</taxon>
        <taxon>Burkholderiales</taxon>
        <taxon>Comamonadaceae</taxon>
        <taxon>Pseudacidovorax</taxon>
    </lineage>
</organism>
<dbReference type="AlphaFoldDB" id="A0A370FCR5"/>
<comment type="caution">
    <text evidence="1">The sequence shown here is derived from an EMBL/GenBank/DDBJ whole genome shotgun (WGS) entry which is preliminary data.</text>
</comment>
<proteinExistence type="predicted"/>
<sequence length="200" mass="21465">MNAQALHPRALLLACAPQRDDPASLALAGVIGAAFADHGTQWLPLTGLAAAPTRALMERRFPGADEALGLDWLALDGAERAEPRQDEVDDIVALLLDHLSPTAGPAGDGRAVAHALACASLGDNHLWQDLFLPSRRELSALIGGWFPALAARNTGDMKWKKFFYKQLCEREEIFVCKSPSCGVCSDHGLCFGPEDGRARI</sequence>
<evidence type="ECO:0000313" key="2">
    <source>
        <dbReference type="Proteomes" id="UP000255265"/>
    </source>
</evidence>
<reference evidence="1 2" key="1">
    <citation type="submission" date="2018-07" db="EMBL/GenBank/DDBJ databases">
        <title>Genomic Encyclopedia of Type Strains, Phase IV (KMG-IV): sequencing the most valuable type-strain genomes for metagenomic binning, comparative biology and taxonomic classification.</title>
        <authorList>
            <person name="Goeker M."/>
        </authorList>
    </citation>
    <scope>NUCLEOTIDE SEQUENCE [LARGE SCALE GENOMIC DNA]</scope>
    <source>
        <strain evidence="1 2">DSM 21352</strain>
    </source>
</reference>
<gene>
    <name evidence="1" type="ORF">DFR41_106222</name>
</gene>
<dbReference type="Proteomes" id="UP000255265">
    <property type="component" value="Unassembled WGS sequence"/>
</dbReference>
<accession>A0A370FCR5</accession>
<dbReference type="EMBL" id="QQAV01000006">
    <property type="protein sequence ID" value="RDI23516.1"/>
    <property type="molecule type" value="Genomic_DNA"/>
</dbReference>
<protein>
    <submittedName>
        <fullName evidence="1">Nitrogen fixation protein NifQ</fullName>
    </submittedName>
</protein>
<dbReference type="GO" id="GO:0009399">
    <property type="term" value="P:nitrogen fixation"/>
    <property type="evidence" value="ECO:0007669"/>
    <property type="project" value="InterPro"/>
</dbReference>
<dbReference type="Pfam" id="PF04891">
    <property type="entry name" value="NifQ"/>
    <property type="match status" value="1"/>
</dbReference>
<dbReference type="OrthoDB" id="192277at2"/>
<dbReference type="InterPro" id="IPR006975">
    <property type="entry name" value="NifQ"/>
</dbReference>
<evidence type="ECO:0000313" key="1">
    <source>
        <dbReference type="EMBL" id="RDI23516.1"/>
    </source>
</evidence>
<keyword evidence="2" id="KW-1185">Reference proteome</keyword>